<evidence type="ECO:0000256" key="1">
    <source>
        <dbReference type="SAM" id="MobiDB-lite"/>
    </source>
</evidence>
<dbReference type="HOGENOM" id="CLU_411987_0_0_4"/>
<dbReference type="OrthoDB" id="9177851at2"/>
<name>Q47GR1_DECAR</name>
<evidence type="ECO:0000313" key="3">
    <source>
        <dbReference type="EMBL" id="AAZ45970.1"/>
    </source>
</evidence>
<dbReference type="KEGG" id="dar:Daro_1214"/>
<protein>
    <recommendedName>
        <fullName evidence="4">Transmembrane protein</fullName>
    </recommendedName>
</protein>
<feature type="transmembrane region" description="Helical" evidence="2">
    <location>
        <begin position="30"/>
        <end position="51"/>
    </location>
</feature>
<evidence type="ECO:0000256" key="2">
    <source>
        <dbReference type="SAM" id="Phobius"/>
    </source>
</evidence>
<evidence type="ECO:0008006" key="4">
    <source>
        <dbReference type="Google" id="ProtNLM"/>
    </source>
</evidence>
<organism evidence="3">
    <name type="scientific">Dechloromonas aromatica (strain RCB)</name>
    <dbReference type="NCBI Taxonomy" id="159087"/>
    <lineage>
        <taxon>Bacteria</taxon>
        <taxon>Pseudomonadati</taxon>
        <taxon>Pseudomonadota</taxon>
        <taxon>Betaproteobacteria</taxon>
        <taxon>Rhodocyclales</taxon>
        <taxon>Azonexaceae</taxon>
        <taxon>Dechloromonas</taxon>
    </lineage>
</organism>
<dbReference type="AlphaFoldDB" id="Q47GR1"/>
<proteinExistence type="predicted"/>
<keyword evidence="2" id="KW-0472">Membrane</keyword>
<gene>
    <name evidence="3" type="ordered locus">Daro_1214</name>
</gene>
<reference evidence="3" key="1">
    <citation type="submission" date="2005-08" db="EMBL/GenBank/DDBJ databases">
        <title>Complete sequence of Dechloromonas aromatica RCB.</title>
        <authorList>
            <person name="Salinero K.K."/>
            <person name="Copeland A."/>
            <person name="Lucas S."/>
            <person name="Lapidus A."/>
            <person name="Barry K."/>
            <person name="Detter J.C."/>
            <person name="Glavina T."/>
            <person name="Hammon N."/>
            <person name="Israni S."/>
            <person name="Pitluck S."/>
            <person name="Di Bartolo G."/>
            <person name="Trong S."/>
            <person name="Schmutz J."/>
            <person name="Larimer F."/>
            <person name="Land M."/>
            <person name="Ivanova N."/>
            <person name="Richardson P."/>
        </authorList>
    </citation>
    <scope>NUCLEOTIDE SEQUENCE</scope>
    <source>
        <strain evidence="3">RCB</strain>
    </source>
</reference>
<sequence length="610" mass="66667">MIPVIWRGNNSYNSVTFVSLKAVSLGRFGFRYSASLLMLVLSGSVFAVGLGDLRGQPVLGSSIRLEITLLGMEKQQLDVACFRLVQPEASGDLPWLKKATLTIRKGVSPVLEIRSEAPLREPIMQLAVQLGCGHEISRDYVVMASPAREGGTPAVEPRVDHIEAQVSTDVVRKAVRTRSVTPVAVEPPPTLSPRKAGRRLAETLIPDRLVLSDAGDVGEPSLRLATELQAGAGVKEAQREILRLEFRMLLAMHEQATSQMAAAEKLRNMEGTLGELQQRAGEFAQRVEKEGTVPIASVPLVAVQPVPVPGPATNVPVRPQPSSLAPVVKDFSGPSDWGFYGALLGAVLGLAGWFGWRKYRERQPVSGEVESPIDAPEMQVDPKRAEEREELGGIDLPFEAAAMGMPIQVDLELDGRDAPSPIPLPEPEKSPERAQDSILSINATTLDEHFEANPVMELADIMLSFGRVKGAAQALQEFIDHNPQEALQPWIRLMDVYRMAGMRTEFENVAHNLNLNFNVEVQSWDGGKPALAIAAEGDGDVPVAPRPQSLEDLPRLMQTVVELWKSGDVVGYLYQLLRDNRGGQRQGFALPVVEDVLFLIELKETSNRME</sequence>
<feature type="region of interest" description="Disordered" evidence="1">
    <location>
        <begin position="414"/>
        <end position="433"/>
    </location>
</feature>
<keyword evidence="2" id="KW-1133">Transmembrane helix</keyword>
<dbReference type="eggNOG" id="COG3170">
    <property type="taxonomic scope" value="Bacteria"/>
</dbReference>
<dbReference type="EMBL" id="CP000089">
    <property type="protein sequence ID" value="AAZ45970.1"/>
    <property type="molecule type" value="Genomic_DNA"/>
</dbReference>
<keyword evidence="2" id="KW-0812">Transmembrane</keyword>
<dbReference type="STRING" id="159087.Daro_1214"/>
<accession>Q47GR1</accession>